<comment type="catalytic activity">
    <reaction evidence="7">
        <text>adenosine + H2O + H(+) = inosine + NH4(+)</text>
        <dbReference type="Rhea" id="RHEA:24408"/>
        <dbReference type="ChEBI" id="CHEBI:15377"/>
        <dbReference type="ChEBI" id="CHEBI:15378"/>
        <dbReference type="ChEBI" id="CHEBI:16335"/>
        <dbReference type="ChEBI" id="CHEBI:17596"/>
        <dbReference type="ChEBI" id="CHEBI:28938"/>
        <dbReference type="EC" id="3.5.4.4"/>
    </reaction>
    <physiologicalReaction direction="left-to-right" evidence="7">
        <dbReference type="Rhea" id="RHEA:24409"/>
    </physiologicalReaction>
</comment>
<dbReference type="CDD" id="cd16833">
    <property type="entry name" value="YfiH"/>
    <property type="match status" value="1"/>
</dbReference>
<dbReference type="GO" id="GO:0016787">
    <property type="term" value="F:hydrolase activity"/>
    <property type="evidence" value="ECO:0007669"/>
    <property type="project" value="UniProtKB-KW"/>
</dbReference>
<dbReference type="Gene3D" id="3.60.140.10">
    <property type="entry name" value="CNF1/YfiH-like putative cysteine hydrolases"/>
    <property type="match status" value="1"/>
</dbReference>
<dbReference type="Pfam" id="PF02578">
    <property type="entry name" value="Cu-oxidase_4"/>
    <property type="match status" value="1"/>
</dbReference>
<evidence type="ECO:0000256" key="8">
    <source>
        <dbReference type="ARBA" id="ARBA00048968"/>
    </source>
</evidence>
<reference evidence="11" key="2">
    <citation type="submission" date="2021-04" db="EMBL/GenBank/DDBJ databases">
        <authorList>
            <person name="Gilroy R."/>
        </authorList>
    </citation>
    <scope>NUCLEOTIDE SEQUENCE</scope>
    <source>
        <strain evidence="11">A6-441</strain>
    </source>
</reference>
<dbReference type="InterPro" id="IPR011324">
    <property type="entry name" value="Cytotoxic_necrot_fac-like_cat"/>
</dbReference>
<name>A0A9E2KY93_9FUSO</name>
<evidence type="ECO:0000256" key="3">
    <source>
        <dbReference type="ARBA" id="ARBA00022679"/>
    </source>
</evidence>
<dbReference type="Proteomes" id="UP000724657">
    <property type="component" value="Unassembled WGS sequence"/>
</dbReference>
<keyword evidence="4" id="KW-0479">Metal-binding</keyword>
<comment type="similarity">
    <text evidence="2 10">Belongs to the purine nucleoside phosphorylase YfiH/LACC1 family.</text>
</comment>
<keyword evidence="6" id="KW-0862">Zinc</keyword>
<dbReference type="GO" id="GO:0005507">
    <property type="term" value="F:copper ion binding"/>
    <property type="evidence" value="ECO:0007669"/>
    <property type="project" value="TreeGrafter"/>
</dbReference>
<dbReference type="EMBL" id="JAHLFN010000028">
    <property type="protein sequence ID" value="MBU3842047.1"/>
    <property type="molecule type" value="Genomic_DNA"/>
</dbReference>
<keyword evidence="5" id="KW-0378">Hydrolase</keyword>
<evidence type="ECO:0000256" key="9">
    <source>
        <dbReference type="ARBA" id="ARBA00049893"/>
    </source>
</evidence>
<evidence type="ECO:0000256" key="2">
    <source>
        <dbReference type="ARBA" id="ARBA00007353"/>
    </source>
</evidence>
<evidence type="ECO:0000256" key="1">
    <source>
        <dbReference type="ARBA" id="ARBA00000553"/>
    </source>
</evidence>
<evidence type="ECO:0000313" key="11">
    <source>
        <dbReference type="EMBL" id="MBU3842047.1"/>
    </source>
</evidence>
<evidence type="ECO:0000256" key="5">
    <source>
        <dbReference type="ARBA" id="ARBA00022801"/>
    </source>
</evidence>
<proteinExistence type="inferred from homology"/>
<dbReference type="InterPro" id="IPR003730">
    <property type="entry name" value="Cu_polyphenol_OxRdtase"/>
</dbReference>
<dbReference type="GO" id="GO:0017061">
    <property type="term" value="F:S-methyl-5-thioadenosine phosphorylase activity"/>
    <property type="evidence" value="ECO:0007669"/>
    <property type="project" value="UniProtKB-EC"/>
</dbReference>
<comment type="caution">
    <text evidence="11">The sequence shown here is derived from an EMBL/GenBank/DDBJ whole genome shotgun (WGS) entry which is preliminary data.</text>
</comment>
<evidence type="ECO:0000256" key="10">
    <source>
        <dbReference type="RuleBase" id="RU361274"/>
    </source>
</evidence>
<comment type="catalytic activity">
    <reaction evidence="8">
        <text>adenosine + phosphate = alpha-D-ribose 1-phosphate + adenine</text>
        <dbReference type="Rhea" id="RHEA:27642"/>
        <dbReference type="ChEBI" id="CHEBI:16335"/>
        <dbReference type="ChEBI" id="CHEBI:16708"/>
        <dbReference type="ChEBI" id="CHEBI:43474"/>
        <dbReference type="ChEBI" id="CHEBI:57720"/>
        <dbReference type="EC" id="2.4.2.1"/>
    </reaction>
    <physiologicalReaction direction="left-to-right" evidence="8">
        <dbReference type="Rhea" id="RHEA:27643"/>
    </physiologicalReaction>
</comment>
<sequence>MFLDKDRYVELSEWKSLGVAAIYTKKNYGDIRELDKEKILSDFSLEGKYLVSGFQTHSDNIAIIDSLEKLYFEDTDGFITDRDDVVILTKYADCLPIYFYDARKDVIGAVHSGWQGSYKEIGKKAIELMIKRYGCELKDIKIAFGIGISQKNYEVGRDFFEKFRAKFSSNIVDKSFKEINGKFYFDNQRFVYENLLELGIPKENIITNDRCSYDEEFHSYRRDREISGRNGALIYKL</sequence>
<comment type="catalytic activity">
    <reaction evidence="9">
        <text>S-methyl-5'-thioadenosine + phosphate = 5-(methylsulfanyl)-alpha-D-ribose 1-phosphate + adenine</text>
        <dbReference type="Rhea" id="RHEA:11852"/>
        <dbReference type="ChEBI" id="CHEBI:16708"/>
        <dbReference type="ChEBI" id="CHEBI:17509"/>
        <dbReference type="ChEBI" id="CHEBI:43474"/>
        <dbReference type="ChEBI" id="CHEBI:58533"/>
        <dbReference type="EC" id="2.4.2.28"/>
    </reaction>
    <physiologicalReaction direction="left-to-right" evidence="9">
        <dbReference type="Rhea" id="RHEA:11853"/>
    </physiologicalReaction>
</comment>
<keyword evidence="3" id="KW-0808">Transferase</keyword>
<protein>
    <recommendedName>
        <fullName evidence="10">Purine nucleoside phosphorylase</fullName>
    </recommendedName>
</protein>
<dbReference type="SUPFAM" id="SSF64438">
    <property type="entry name" value="CNF1/YfiH-like putative cysteine hydrolases"/>
    <property type="match status" value="1"/>
</dbReference>
<reference evidence="11" key="1">
    <citation type="journal article" date="2021" name="PeerJ">
        <title>Extensive microbial diversity within the chicken gut microbiome revealed by metagenomics and culture.</title>
        <authorList>
            <person name="Gilroy R."/>
            <person name="Ravi A."/>
            <person name="Getino M."/>
            <person name="Pursley I."/>
            <person name="Horton D.L."/>
            <person name="Alikhan N.F."/>
            <person name="Baker D."/>
            <person name="Gharbi K."/>
            <person name="Hall N."/>
            <person name="Watson M."/>
            <person name="Adriaenssens E.M."/>
            <person name="Foster-Nyarko E."/>
            <person name="Jarju S."/>
            <person name="Secka A."/>
            <person name="Antonio M."/>
            <person name="Oren A."/>
            <person name="Chaudhuri R.R."/>
            <person name="La Ragione R."/>
            <person name="Hildebrand F."/>
            <person name="Pallen M.J."/>
        </authorList>
    </citation>
    <scope>NUCLEOTIDE SEQUENCE</scope>
    <source>
        <strain evidence="11">A6-441</strain>
    </source>
</reference>
<dbReference type="PANTHER" id="PTHR30616">
    <property type="entry name" value="UNCHARACTERIZED PROTEIN YFIH"/>
    <property type="match status" value="1"/>
</dbReference>
<dbReference type="NCBIfam" id="TIGR00726">
    <property type="entry name" value="peptidoglycan editing factor PgeF"/>
    <property type="match status" value="1"/>
</dbReference>
<accession>A0A9E2KY93</accession>
<evidence type="ECO:0000256" key="6">
    <source>
        <dbReference type="ARBA" id="ARBA00022833"/>
    </source>
</evidence>
<gene>
    <name evidence="11" type="primary">pgeF</name>
    <name evidence="11" type="ORF">IAA47_03555</name>
</gene>
<dbReference type="InterPro" id="IPR038371">
    <property type="entry name" value="Cu_polyphenol_OxRdtase_sf"/>
</dbReference>
<dbReference type="PANTHER" id="PTHR30616:SF2">
    <property type="entry name" value="PURINE NUCLEOSIDE PHOSPHORYLASE LACC1"/>
    <property type="match status" value="1"/>
</dbReference>
<organism evidence="11 12">
    <name type="scientific">Candidatus Fusobacterium pullicola</name>
    <dbReference type="NCBI Taxonomy" id="2838601"/>
    <lineage>
        <taxon>Bacteria</taxon>
        <taxon>Fusobacteriati</taxon>
        <taxon>Fusobacteriota</taxon>
        <taxon>Fusobacteriia</taxon>
        <taxon>Fusobacteriales</taxon>
        <taxon>Fusobacteriaceae</taxon>
        <taxon>Fusobacterium</taxon>
    </lineage>
</organism>
<evidence type="ECO:0000256" key="7">
    <source>
        <dbReference type="ARBA" id="ARBA00047989"/>
    </source>
</evidence>
<evidence type="ECO:0000313" key="12">
    <source>
        <dbReference type="Proteomes" id="UP000724657"/>
    </source>
</evidence>
<comment type="catalytic activity">
    <reaction evidence="1">
        <text>inosine + phosphate = alpha-D-ribose 1-phosphate + hypoxanthine</text>
        <dbReference type="Rhea" id="RHEA:27646"/>
        <dbReference type="ChEBI" id="CHEBI:17368"/>
        <dbReference type="ChEBI" id="CHEBI:17596"/>
        <dbReference type="ChEBI" id="CHEBI:43474"/>
        <dbReference type="ChEBI" id="CHEBI:57720"/>
        <dbReference type="EC" id="2.4.2.1"/>
    </reaction>
    <physiologicalReaction direction="left-to-right" evidence="1">
        <dbReference type="Rhea" id="RHEA:27647"/>
    </physiologicalReaction>
</comment>
<evidence type="ECO:0000256" key="4">
    <source>
        <dbReference type="ARBA" id="ARBA00022723"/>
    </source>
</evidence>
<dbReference type="AlphaFoldDB" id="A0A9E2KY93"/>